<reference evidence="1" key="1">
    <citation type="journal article" date="2022" name="bioRxiv">
        <title>Deciphering the potential niche of two novel black yeast fungi from a biological soil crust based on their genomes, phenotypes, and melanin regulation.</title>
        <authorList>
            <consortium name="DOE Joint Genome Institute"/>
            <person name="Carr E.C."/>
            <person name="Barton Q."/>
            <person name="Grambo S."/>
            <person name="Sullivan M."/>
            <person name="Renfro C.M."/>
            <person name="Kuo A."/>
            <person name="Pangilinan J."/>
            <person name="Lipzen A."/>
            <person name="Keymanesh K."/>
            <person name="Savage E."/>
            <person name="Barry K."/>
            <person name="Grigoriev I.V."/>
            <person name="Riekhof W.R."/>
            <person name="Harris S.S."/>
        </authorList>
    </citation>
    <scope>NUCLEOTIDE SEQUENCE</scope>
    <source>
        <strain evidence="1">JF 03-4F</strain>
    </source>
</reference>
<dbReference type="EMBL" id="MU404356">
    <property type="protein sequence ID" value="KAI1611302.1"/>
    <property type="molecule type" value="Genomic_DNA"/>
</dbReference>
<accession>A0AAN6IB37</accession>
<proteinExistence type="predicted"/>
<sequence>MSCHVGSPLQCGHPQCNRTVVSEVSVSRGHINYASLRNHFEKYFNQKLHNPRSQSNLHFDLQNISEARQPEIPLPDDVEYQRQYTGGSSSYLCKERRNYRLKQNYDVLGVPQEDIEVRGYTICSGFSYAQRHFPCADKIPLNLDTAMLIFVPSVIQFTVAPTCDYCNYVMSLMSRSVAAIPVPYIFGRNLGLNNRHRVGIGSLIDDPTSLKRVLEDIALELSPKAQKYAKRKELNPEDIFFIDFETVRRSARGLPLCPIEITVRDGNGNVIVDCLINEEGVTNAEYEAYLKRSGFTDADIRGARRIRGLPHDKPPRKAMTSKQIVQILINKGLNPESLWIEYSISGFDWRCMEVLIKNAGMPVESILPTSENTWTVAKDFACALPGRD</sequence>
<dbReference type="Proteomes" id="UP001203852">
    <property type="component" value="Unassembled WGS sequence"/>
</dbReference>
<organism evidence="1 2">
    <name type="scientific">Exophiala viscosa</name>
    <dbReference type="NCBI Taxonomy" id="2486360"/>
    <lineage>
        <taxon>Eukaryota</taxon>
        <taxon>Fungi</taxon>
        <taxon>Dikarya</taxon>
        <taxon>Ascomycota</taxon>
        <taxon>Pezizomycotina</taxon>
        <taxon>Eurotiomycetes</taxon>
        <taxon>Chaetothyriomycetidae</taxon>
        <taxon>Chaetothyriales</taxon>
        <taxon>Herpotrichiellaceae</taxon>
        <taxon>Exophiala</taxon>
    </lineage>
</organism>
<protein>
    <submittedName>
        <fullName evidence="1">Uncharacterized protein</fullName>
    </submittedName>
</protein>
<comment type="caution">
    <text evidence="1">The sequence shown here is derived from an EMBL/GenBank/DDBJ whole genome shotgun (WGS) entry which is preliminary data.</text>
</comment>
<dbReference type="AlphaFoldDB" id="A0AAN6IB37"/>
<evidence type="ECO:0000313" key="1">
    <source>
        <dbReference type="EMBL" id="KAI1611302.1"/>
    </source>
</evidence>
<name>A0AAN6IB37_9EURO</name>
<evidence type="ECO:0000313" key="2">
    <source>
        <dbReference type="Proteomes" id="UP001203852"/>
    </source>
</evidence>
<keyword evidence="2" id="KW-1185">Reference proteome</keyword>
<gene>
    <name evidence="1" type="ORF">EDD36DRAFT_441121</name>
</gene>